<dbReference type="Pfam" id="PF01420">
    <property type="entry name" value="Methylase_S"/>
    <property type="match status" value="2"/>
</dbReference>
<keyword evidence="5" id="KW-0540">Nuclease</keyword>
<evidence type="ECO:0000256" key="3">
    <source>
        <dbReference type="ARBA" id="ARBA00023125"/>
    </source>
</evidence>
<dbReference type="GO" id="GO:0003677">
    <property type="term" value="F:DNA binding"/>
    <property type="evidence" value="ECO:0007669"/>
    <property type="project" value="UniProtKB-KW"/>
</dbReference>
<comment type="similarity">
    <text evidence="1">Belongs to the type-I restriction system S methylase family.</text>
</comment>
<dbReference type="EMBL" id="CP133470">
    <property type="protein sequence ID" value="WMS23015.1"/>
    <property type="molecule type" value="Genomic_DNA"/>
</dbReference>
<feature type="domain" description="Type I restriction modification DNA specificity" evidence="4">
    <location>
        <begin position="162"/>
        <end position="297"/>
    </location>
</feature>
<sequence>MKKICELFYVFNGSKLDFGKQIISESSDEKSINFISRSSNNNGVAGRIILQEGMKTFNKGDITVPLGGSILSAFVQDEDFVTAQNVCVLRPIGEMSELEKWFYCYSIRENRFKFSAFGREVNKYIKEIELPEKIPDWVYSSKGSIDFNLENQLSFPLKLKKDNWIDFYIHDVFTDIESCKCSNASSLLIEGDDIEYIGAKKKNNGVMYKVQYNEDLITKGNCVIFICDGQGSVGYANYIDHDFIGSTTLSVGRNDKLNQYSGIFLVTILDMERYRYSFGRKYKSNLRKAKIRLPAIYDRVSEKYVPDWQFMENYVKSLPFGNKI</sequence>
<protein>
    <submittedName>
        <fullName evidence="5">Restriction endonuclease subunit S</fullName>
        <ecNumber evidence="5">3.1.21.-</ecNumber>
    </submittedName>
</protein>
<dbReference type="InterPro" id="IPR044946">
    <property type="entry name" value="Restrct_endonuc_typeI_TRD_sf"/>
</dbReference>
<feature type="domain" description="Type I restriction modification DNA specificity" evidence="4">
    <location>
        <begin position="3"/>
        <end position="121"/>
    </location>
</feature>
<dbReference type="RefSeq" id="WP_005695398.1">
    <property type="nucleotide sequence ID" value="NZ_CP133470.1"/>
</dbReference>
<dbReference type="AlphaFoldDB" id="A0ABD7ZDS7"/>
<dbReference type="GO" id="GO:0016787">
    <property type="term" value="F:hydrolase activity"/>
    <property type="evidence" value="ECO:0007669"/>
    <property type="project" value="UniProtKB-KW"/>
</dbReference>
<keyword evidence="5" id="KW-0378">Hydrolase</keyword>
<evidence type="ECO:0000259" key="4">
    <source>
        <dbReference type="Pfam" id="PF01420"/>
    </source>
</evidence>
<dbReference type="EC" id="3.1.21.-" evidence="5"/>
<keyword evidence="5" id="KW-0255">Endonuclease</keyword>
<dbReference type="Proteomes" id="UP001242781">
    <property type="component" value="Chromosome"/>
</dbReference>
<dbReference type="Gene3D" id="3.90.220.20">
    <property type="entry name" value="DNA methylase specificity domains"/>
    <property type="match status" value="2"/>
</dbReference>
<evidence type="ECO:0000313" key="6">
    <source>
        <dbReference type="Proteomes" id="UP001242781"/>
    </source>
</evidence>
<dbReference type="GO" id="GO:0004519">
    <property type="term" value="F:endonuclease activity"/>
    <property type="evidence" value="ECO:0007669"/>
    <property type="project" value="UniProtKB-KW"/>
</dbReference>
<accession>A0ABD7ZDS7</accession>
<dbReference type="GO" id="GO:0009307">
    <property type="term" value="P:DNA restriction-modification system"/>
    <property type="evidence" value="ECO:0007669"/>
    <property type="project" value="UniProtKB-KW"/>
</dbReference>
<keyword evidence="2" id="KW-0680">Restriction system</keyword>
<name>A0ABD7ZDS7_HAEPA</name>
<reference evidence="5 6" key="1">
    <citation type="submission" date="2023-08" db="EMBL/GenBank/DDBJ databases">
        <title>Haemophilus_parainfluenzae_DSM 8978_complete_genome_hifiasm_Zymo_Research_D6332.</title>
        <authorList>
            <person name="Damerum A."/>
        </authorList>
    </citation>
    <scope>NUCLEOTIDE SEQUENCE [LARGE SCALE GENOMIC DNA]</scope>
    <source>
        <strain evidence="5 6">DSM 8978</strain>
    </source>
</reference>
<gene>
    <name evidence="5" type="ORF">RDV53_06055</name>
</gene>
<dbReference type="InterPro" id="IPR000055">
    <property type="entry name" value="Restrct_endonuc_typeI_TRD"/>
</dbReference>
<evidence type="ECO:0000313" key="5">
    <source>
        <dbReference type="EMBL" id="WMS23015.1"/>
    </source>
</evidence>
<proteinExistence type="inferred from homology"/>
<dbReference type="SUPFAM" id="SSF116734">
    <property type="entry name" value="DNA methylase specificity domain"/>
    <property type="match status" value="2"/>
</dbReference>
<keyword evidence="3" id="KW-0238">DNA-binding</keyword>
<evidence type="ECO:0000256" key="2">
    <source>
        <dbReference type="ARBA" id="ARBA00022747"/>
    </source>
</evidence>
<dbReference type="GeneID" id="93297047"/>
<evidence type="ECO:0000256" key="1">
    <source>
        <dbReference type="ARBA" id="ARBA00010923"/>
    </source>
</evidence>
<organism evidence="5 6">
    <name type="scientific">Haemophilus parainfluenzae ATCC 33392</name>
    <dbReference type="NCBI Taxonomy" id="888828"/>
    <lineage>
        <taxon>Bacteria</taxon>
        <taxon>Pseudomonadati</taxon>
        <taxon>Pseudomonadota</taxon>
        <taxon>Gammaproteobacteria</taxon>
        <taxon>Pasteurellales</taxon>
        <taxon>Pasteurellaceae</taxon>
        <taxon>Haemophilus</taxon>
    </lineage>
</organism>